<reference evidence="2" key="2">
    <citation type="submission" date="2021-01" db="EMBL/GenBank/DDBJ databases">
        <authorList>
            <person name="Rahlff J."/>
        </authorList>
    </citation>
    <scope>NUCLEOTIDE SEQUENCE</scope>
</reference>
<evidence type="ECO:0000313" key="2">
    <source>
        <dbReference type="EMBL" id="QTW05527.1"/>
    </source>
</evidence>
<name>A0A8B0LNL0_9VIRU</name>
<sequence>MSKIIIESVRGVIENNKLSTNVILSYFSYLFTAFSGLCIYGLSNNICLQPCLITCILSIVVALSFIYIKTKFQNE</sequence>
<feature type="transmembrane region" description="Helical" evidence="1">
    <location>
        <begin position="48"/>
        <end position="68"/>
    </location>
</feature>
<accession>A0A8B0LNL0</accession>
<dbReference type="EMBL" id="MW522971">
    <property type="protein sequence ID" value="QTW05527.1"/>
    <property type="molecule type" value="Genomic_DNA"/>
</dbReference>
<organism evidence="2">
    <name type="scientific">uncultured archaeal virus</name>
    <dbReference type="NCBI Taxonomy" id="1960247"/>
    <lineage>
        <taxon>Viruses</taxon>
        <taxon>environmental samples</taxon>
    </lineage>
</organism>
<keyword evidence="1" id="KW-0812">Transmembrane</keyword>
<protein>
    <submittedName>
        <fullName evidence="2">Uncharacterized protein</fullName>
    </submittedName>
</protein>
<proteinExistence type="predicted"/>
<feature type="transmembrane region" description="Helical" evidence="1">
    <location>
        <begin position="21"/>
        <end position="42"/>
    </location>
</feature>
<keyword evidence="1" id="KW-1133">Transmembrane helix</keyword>
<evidence type="ECO:0000256" key="1">
    <source>
        <dbReference type="SAM" id="Phobius"/>
    </source>
</evidence>
<reference evidence="2" key="1">
    <citation type="journal article" date="2021" name="Nat. Commun.">
        <title>Lytic archaeal viruses infect abundant primary producers in Earth's crust.</title>
        <authorList>
            <person name="Rahlff J."/>
            <person name="Turzynski V."/>
            <person name="Esser S.P."/>
            <person name="Monsees I."/>
            <person name="Bornemann T.L.V."/>
            <person name="Figueroa-Gonzalez P.A."/>
            <person name="Schulz F."/>
            <person name="Woyke T."/>
            <person name="Klingl A."/>
            <person name="Moraru C."/>
            <person name="Probst A.J."/>
        </authorList>
    </citation>
    <scope>NUCLEOTIDE SEQUENCE</scope>
</reference>
<keyword evidence="1" id="KW-0472">Membrane</keyword>